<dbReference type="RefSeq" id="WP_200236041.1">
    <property type="nucleotide sequence ID" value="NZ_NRRV01000016.1"/>
</dbReference>
<proteinExistence type="inferred from homology"/>
<evidence type="ECO:0000256" key="3">
    <source>
        <dbReference type="ARBA" id="ARBA00022679"/>
    </source>
</evidence>
<dbReference type="PANTHER" id="PTHR43685">
    <property type="entry name" value="GLYCOSYLTRANSFERASE"/>
    <property type="match status" value="1"/>
</dbReference>
<comment type="caution">
    <text evidence="5">The sequence shown here is derived from an EMBL/GenBank/DDBJ whole genome shotgun (WGS) entry which is preliminary data.</text>
</comment>
<dbReference type="SUPFAM" id="SSF53448">
    <property type="entry name" value="Nucleotide-diphospho-sugar transferases"/>
    <property type="match status" value="1"/>
</dbReference>
<reference evidence="5 6" key="1">
    <citation type="journal article" date="2020" name="Microorganisms">
        <title>Osmotic Adaptation and Compatible Solute Biosynthesis of Phototrophic Bacteria as Revealed from Genome Analyses.</title>
        <authorList>
            <person name="Imhoff J.F."/>
            <person name="Rahn T."/>
            <person name="Kunzel S."/>
            <person name="Keller A."/>
            <person name="Neulinger S.C."/>
        </authorList>
    </citation>
    <scope>NUCLEOTIDE SEQUENCE [LARGE SCALE GENOMIC DNA]</scope>
    <source>
        <strain evidence="5 6">DSM 6210</strain>
    </source>
</reference>
<gene>
    <name evidence="5" type="ORF">CKO31_08640</name>
</gene>
<dbReference type="InterPro" id="IPR001173">
    <property type="entry name" value="Glyco_trans_2-like"/>
</dbReference>
<keyword evidence="3 5" id="KW-0808">Transferase</keyword>
<comment type="similarity">
    <text evidence="1">Belongs to the glycosyltransferase 2 family.</text>
</comment>
<organism evidence="5 6">
    <name type="scientific">Thiohalocapsa halophila</name>
    <dbReference type="NCBI Taxonomy" id="69359"/>
    <lineage>
        <taxon>Bacteria</taxon>
        <taxon>Pseudomonadati</taxon>
        <taxon>Pseudomonadota</taxon>
        <taxon>Gammaproteobacteria</taxon>
        <taxon>Chromatiales</taxon>
        <taxon>Chromatiaceae</taxon>
        <taxon>Thiohalocapsa</taxon>
    </lineage>
</organism>
<dbReference type="InterPro" id="IPR050834">
    <property type="entry name" value="Glycosyltransf_2"/>
</dbReference>
<dbReference type="Proteomes" id="UP000748752">
    <property type="component" value="Unassembled WGS sequence"/>
</dbReference>
<dbReference type="Gene3D" id="3.90.550.10">
    <property type="entry name" value="Spore Coat Polysaccharide Biosynthesis Protein SpsA, Chain A"/>
    <property type="match status" value="1"/>
</dbReference>
<dbReference type="PANTHER" id="PTHR43685:SF5">
    <property type="entry name" value="GLYCOSYLTRANSFERASE EPSE-RELATED"/>
    <property type="match status" value="1"/>
</dbReference>
<evidence type="ECO:0000256" key="1">
    <source>
        <dbReference type="ARBA" id="ARBA00006739"/>
    </source>
</evidence>
<dbReference type="InterPro" id="IPR029044">
    <property type="entry name" value="Nucleotide-diphossugar_trans"/>
</dbReference>
<dbReference type="EMBL" id="NRRV01000016">
    <property type="protein sequence ID" value="MBK1630808.1"/>
    <property type="molecule type" value="Genomic_DNA"/>
</dbReference>
<evidence type="ECO:0000313" key="5">
    <source>
        <dbReference type="EMBL" id="MBK1630808.1"/>
    </source>
</evidence>
<protein>
    <submittedName>
        <fullName evidence="5">Glycosyl transferase</fullName>
    </submittedName>
</protein>
<keyword evidence="6" id="KW-1185">Reference proteome</keyword>
<sequence length="339" mass="37853">MPAPAISVILPFRDAAPTLGACLSSIRRQTRRDFECLCIDDGSGDEGPALVSEQARLDPRIRLLRTRDTGLVAALNFGLRQARAPLAARMDADDLMHPQRLARQCAAMTADSGISVLGCRVRAFPEQHLTDGFRAYVNWQNACVTEAAIAAELYLESPLAHPSVMLRRETIIAAGGYRDGNFPEDYELWLRLHQAGHRIAKVAQTLLYWRDHPQRLSRQDPRYARAAFDRLRAAHLAADPRILAARERLVLWGAGRRTRQRAAWLLAQGYQPQAWIDIDPRKVGNRIGGVPVVGPAWLRGRRPRPMVLCYVASHGARPRIDAELARLGYSRGVDYLHVG</sequence>
<feature type="domain" description="Glycosyltransferase 2-like" evidence="4">
    <location>
        <begin position="7"/>
        <end position="168"/>
    </location>
</feature>
<name>A0ABS1CGH3_9GAMM</name>
<evidence type="ECO:0000256" key="2">
    <source>
        <dbReference type="ARBA" id="ARBA00022676"/>
    </source>
</evidence>
<accession>A0ABS1CGH3</accession>
<keyword evidence="2" id="KW-0328">Glycosyltransferase</keyword>
<dbReference type="Pfam" id="PF00535">
    <property type="entry name" value="Glycos_transf_2"/>
    <property type="match status" value="1"/>
</dbReference>
<dbReference type="GO" id="GO:0016740">
    <property type="term" value="F:transferase activity"/>
    <property type="evidence" value="ECO:0007669"/>
    <property type="project" value="UniProtKB-KW"/>
</dbReference>
<evidence type="ECO:0000313" key="6">
    <source>
        <dbReference type="Proteomes" id="UP000748752"/>
    </source>
</evidence>
<evidence type="ECO:0000259" key="4">
    <source>
        <dbReference type="Pfam" id="PF00535"/>
    </source>
</evidence>